<organism evidence="1 2">
    <name type="scientific">Gigaspora rosea</name>
    <dbReference type="NCBI Taxonomy" id="44941"/>
    <lineage>
        <taxon>Eukaryota</taxon>
        <taxon>Fungi</taxon>
        <taxon>Fungi incertae sedis</taxon>
        <taxon>Mucoromycota</taxon>
        <taxon>Glomeromycotina</taxon>
        <taxon>Glomeromycetes</taxon>
        <taxon>Diversisporales</taxon>
        <taxon>Gigasporaceae</taxon>
        <taxon>Gigaspora</taxon>
    </lineage>
</organism>
<evidence type="ECO:0000313" key="1">
    <source>
        <dbReference type="EMBL" id="RIB23046.1"/>
    </source>
</evidence>
<sequence>MIKSRSTSTTYNSTPPKIAILEQLHNGEHTTPLMNNDLQETARPNITLPVTVRKKKKLEYETLNTTPLANDETTAQ</sequence>
<proteinExistence type="predicted"/>
<keyword evidence="2" id="KW-1185">Reference proteome</keyword>
<gene>
    <name evidence="1" type="ORF">C2G38_2172390</name>
</gene>
<dbReference type="Proteomes" id="UP000266673">
    <property type="component" value="Unassembled WGS sequence"/>
</dbReference>
<protein>
    <submittedName>
        <fullName evidence="1">Uncharacterized protein</fullName>
    </submittedName>
</protein>
<accession>A0A397VVK5</accession>
<dbReference type="AlphaFoldDB" id="A0A397VVK5"/>
<evidence type="ECO:0000313" key="2">
    <source>
        <dbReference type="Proteomes" id="UP000266673"/>
    </source>
</evidence>
<reference evidence="1 2" key="1">
    <citation type="submission" date="2018-06" db="EMBL/GenBank/DDBJ databases">
        <title>Comparative genomics reveals the genomic features of Rhizophagus irregularis, R. cerebriforme, R. diaphanum and Gigaspora rosea, and their symbiotic lifestyle signature.</title>
        <authorList>
            <person name="Morin E."/>
            <person name="San Clemente H."/>
            <person name="Chen E.C.H."/>
            <person name="De La Providencia I."/>
            <person name="Hainaut M."/>
            <person name="Kuo A."/>
            <person name="Kohler A."/>
            <person name="Murat C."/>
            <person name="Tang N."/>
            <person name="Roy S."/>
            <person name="Loubradou J."/>
            <person name="Henrissat B."/>
            <person name="Grigoriev I.V."/>
            <person name="Corradi N."/>
            <person name="Roux C."/>
            <person name="Martin F.M."/>
        </authorList>
    </citation>
    <scope>NUCLEOTIDE SEQUENCE [LARGE SCALE GENOMIC DNA]</scope>
    <source>
        <strain evidence="1 2">DAOM 194757</strain>
    </source>
</reference>
<comment type="caution">
    <text evidence="1">The sequence shown here is derived from an EMBL/GenBank/DDBJ whole genome shotgun (WGS) entry which is preliminary data.</text>
</comment>
<dbReference type="EMBL" id="QKWP01000281">
    <property type="protein sequence ID" value="RIB23046.1"/>
    <property type="molecule type" value="Genomic_DNA"/>
</dbReference>
<name>A0A397VVK5_9GLOM</name>